<reference evidence="2" key="1">
    <citation type="journal article" date="2020" name="Nature">
        <title>Giant virus diversity and host interactions through global metagenomics.</title>
        <authorList>
            <person name="Schulz F."/>
            <person name="Roux S."/>
            <person name="Paez-Espino D."/>
            <person name="Jungbluth S."/>
            <person name="Walsh D.A."/>
            <person name="Denef V.J."/>
            <person name="McMahon K.D."/>
            <person name="Konstantinidis K.T."/>
            <person name="Eloe-Fadrosh E.A."/>
            <person name="Kyrpides N.C."/>
            <person name="Woyke T."/>
        </authorList>
    </citation>
    <scope>NUCLEOTIDE SEQUENCE</scope>
    <source>
        <strain evidence="2">GVMAG-M-3300023184-190</strain>
    </source>
</reference>
<organism evidence="2">
    <name type="scientific">viral metagenome</name>
    <dbReference type="NCBI Taxonomy" id="1070528"/>
    <lineage>
        <taxon>unclassified sequences</taxon>
        <taxon>metagenomes</taxon>
        <taxon>organismal metagenomes</taxon>
    </lineage>
</organism>
<dbReference type="InterPro" id="IPR002877">
    <property type="entry name" value="RNA_MeTrfase_FtsJ_dom"/>
</dbReference>
<sequence length="410" mass="47997">MSHYLLPNTNHNIFTYLDFIESGKQPTPHFSQSFSTFLYDIKKKLDEHEKDWDIFKRYTNPYEYIHTPVPTKKKSVSKHKPLSRSYFKMIEMINLFQLHFANSRSINTFHLAEGPGGFIEAVAHMRAAMQTQQEDLYIGMTILSNDDPNIPAWKKTDHFLKEHKNVYIEVGADRTGNILSLENLVHCKNKYGSTMDFITADGGFDFSMDFNSQEIHIANLLFAQISFAVTMQKKGGSFILKIFDSFMQHTVDLLYLLSSMYNRVYLVKPRTSRYANSEKYVVCKGFIHQSNTPFFPYFYNAFKKMTRSSSLPPPPPSFNYMPHFISRFLMIPISSLFTKKIEEYNAIFGQQQIENIYFTISLIDNKHKQDKIEQLIKANVQKCIYWCTKNNVIFNTLIMDNYNVFLDQYS</sequence>
<dbReference type="PANTHER" id="PTHR16121">
    <property type="entry name" value="CAP-SPECIFIC MRNA (NUCLEOSIDE-2'-O-)-METHYLTRANSFERASE 1-RELATED"/>
    <property type="match status" value="1"/>
</dbReference>
<protein>
    <recommendedName>
        <fullName evidence="1">Ribosomal RNA methyltransferase FtsJ domain-containing protein</fullName>
    </recommendedName>
</protein>
<evidence type="ECO:0000313" key="2">
    <source>
        <dbReference type="EMBL" id="QHT87611.1"/>
    </source>
</evidence>
<evidence type="ECO:0000259" key="1">
    <source>
        <dbReference type="Pfam" id="PF01728"/>
    </source>
</evidence>
<dbReference type="Pfam" id="PF01728">
    <property type="entry name" value="FtsJ"/>
    <property type="match status" value="1"/>
</dbReference>
<dbReference type="AlphaFoldDB" id="A0A6C0I3L8"/>
<proteinExistence type="predicted"/>
<dbReference type="GO" id="GO:0006370">
    <property type="term" value="P:7-methylguanosine mRNA capping"/>
    <property type="evidence" value="ECO:0007669"/>
    <property type="project" value="TreeGrafter"/>
</dbReference>
<feature type="domain" description="Ribosomal RNA methyltransferase FtsJ" evidence="1">
    <location>
        <begin position="83"/>
        <end position="286"/>
    </location>
</feature>
<accession>A0A6C0I3L8</accession>
<name>A0A6C0I3L8_9ZZZZ</name>
<dbReference type="Gene3D" id="3.40.50.12760">
    <property type="match status" value="1"/>
</dbReference>
<dbReference type="GO" id="GO:0032259">
    <property type="term" value="P:methylation"/>
    <property type="evidence" value="ECO:0007669"/>
    <property type="project" value="InterPro"/>
</dbReference>
<dbReference type="PANTHER" id="PTHR16121:SF0">
    <property type="entry name" value="CAP-SPECIFIC MRNA (NUCLEOSIDE-2'-O-)-METHYLTRANSFERASE 1"/>
    <property type="match status" value="1"/>
</dbReference>
<dbReference type="EMBL" id="MN740094">
    <property type="protein sequence ID" value="QHT87611.1"/>
    <property type="molecule type" value="Genomic_DNA"/>
</dbReference>
<dbReference type="GO" id="GO:0005634">
    <property type="term" value="C:nucleus"/>
    <property type="evidence" value="ECO:0007669"/>
    <property type="project" value="TreeGrafter"/>
</dbReference>
<dbReference type="InterPro" id="IPR050851">
    <property type="entry name" value="mRNA_Cap_2O-Ribose_MeTrfase"/>
</dbReference>
<dbReference type="GO" id="GO:0004483">
    <property type="term" value="F:methyltransferase cap1 activity"/>
    <property type="evidence" value="ECO:0007669"/>
    <property type="project" value="UniProtKB-ARBA"/>
</dbReference>
<dbReference type="SUPFAM" id="SSF53335">
    <property type="entry name" value="S-adenosyl-L-methionine-dependent methyltransferases"/>
    <property type="match status" value="1"/>
</dbReference>
<dbReference type="InterPro" id="IPR029063">
    <property type="entry name" value="SAM-dependent_MTases_sf"/>
</dbReference>
<dbReference type="GO" id="GO:0005737">
    <property type="term" value="C:cytoplasm"/>
    <property type="evidence" value="ECO:0007669"/>
    <property type="project" value="TreeGrafter"/>
</dbReference>